<comment type="caution">
    <text evidence="1">The sequence shown here is derived from an EMBL/GenBank/DDBJ whole genome shotgun (WGS) entry which is preliminary data.</text>
</comment>
<keyword evidence="2" id="KW-1185">Reference proteome</keyword>
<organism evidence="1 2">
    <name type="scientific">Pleurodeles waltl</name>
    <name type="common">Iberian ribbed newt</name>
    <dbReference type="NCBI Taxonomy" id="8319"/>
    <lineage>
        <taxon>Eukaryota</taxon>
        <taxon>Metazoa</taxon>
        <taxon>Chordata</taxon>
        <taxon>Craniata</taxon>
        <taxon>Vertebrata</taxon>
        <taxon>Euteleostomi</taxon>
        <taxon>Amphibia</taxon>
        <taxon>Batrachia</taxon>
        <taxon>Caudata</taxon>
        <taxon>Salamandroidea</taxon>
        <taxon>Salamandridae</taxon>
        <taxon>Pleurodelinae</taxon>
        <taxon>Pleurodeles</taxon>
    </lineage>
</organism>
<dbReference type="AlphaFoldDB" id="A0AAV7N578"/>
<proteinExistence type="predicted"/>
<accession>A0AAV7N578</accession>
<reference evidence="1" key="1">
    <citation type="journal article" date="2022" name="bioRxiv">
        <title>Sequencing and chromosome-scale assembly of the giantPleurodeles waltlgenome.</title>
        <authorList>
            <person name="Brown T."/>
            <person name="Elewa A."/>
            <person name="Iarovenko S."/>
            <person name="Subramanian E."/>
            <person name="Araus A.J."/>
            <person name="Petzold A."/>
            <person name="Susuki M."/>
            <person name="Suzuki K.-i.T."/>
            <person name="Hayashi T."/>
            <person name="Toyoda A."/>
            <person name="Oliveira C."/>
            <person name="Osipova E."/>
            <person name="Leigh N.D."/>
            <person name="Simon A."/>
            <person name="Yun M.H."/>
        </authorList>
    </citation>
    <scope>NUCLEOTIDE SEQUENCE</scope>
    <source>
        <strain evidence="1">20211129_DDA</strain>
        <tissue evidence="1">Liver</tissue>
    </source>
</reference>
<dbReference type="Proteomes" id="UP001066276">
    <property type="component" value="Chromosome 9"/>
</dbReference>
<protein>
    <submittedName>
        <fullName evidence="1">Uncharacterized protein</fullName>
    </submittedName>
</protein>
<evidence type="ECO:0000313" key="2">
    <source>
        <dbReference type="Proteomes" id="UP001066276"/>
    </source>
</evidence>
<dbReference type="EMBL" id="JANPWB010000013">
    <property type="protein sequence ID" value="KAJ1107840.1"/>
    <property type="molecule type" value="Genomic_DNA"/>
</dbReference>
<name>A0AAV7N578_PLEWA</name>
<gene>
    <name evidence="1" type="ORF">NDU88_005229</name>
</gene>
<sequence length="123" mass="13383">MERWGALAVPELKCAYTWNPRCPLGHCRFESTFPGLFTAPLLLLPVPVAEIQDGAPVPRVGEPGRLLKCAYTWNPRCPLGHCRFESTFPGLFTAPLLLLPVPVAEIQDGAPVPRVGEPGRLVG</sequence>
<evidence type="ECO:0000313" key="1">
    <source>
        <dbReference type="EMBL" id="KAJ1107840.1"/>
    </source>
</evidence>